<dbReference type="PROSITE" id="PS50062">
    <property type="entry name" value="BCL2_FAMILY"/>
    <property type="match status" value="1"/>
</dbReference>
<dbReference type="Gene3D" id="1.10.437.10">
    <property type="entry name" value="Blc2-like"/>
    <property type="match status" value="1"/>
</dbReference>
<protein>
    <recommendedName>
        <fullName evidence="3">Bcl-2 Bcl-2 homology region 1-3 domain-containing protein</fullName>
    </recommendedName>
</protein>
<dbReference type="AlphaFoldDB" id="A0AAV8WZL4"/>
<feature type="domain" description="Bcl-2 Bcl-2 homology region 1-3" evidence="3">
    <location>
        <begin position="114"/>
        <end position="187"/>
    </location>
</feature>
<dbReference type="PRINTS" id="PR01862">
    <property type="entry name" value="BCL2FAMILY"/>
</dbReference>
<dbReference type="InterPro" id="IPR046371">
    <property type="entry name" value="Bcl-2_BH1-3"/>
</dbReference>
<dbReference type="PANTHER" id="PTHR11256:SF21">
    <property type="entry name" value="BCL-2 BCL-2 HOMOLOGY REGION 1-3 DOMAIN-CONTAINING PROTEIN"/>
    <property type="match status" value="1"/>
</dbReference>
<sequence length="191" mass="22473">MDKNDDMNEKCDKSDISENIYINRNEDVPERLDLHDNSGDSCILASQDVVDETYKLYIYHLKRRMAEIGLKFPFDIKKLGASQYSSSLQTLANQFVVSPQRGWVHEQAQNVDLHILHFNTFRQLLFGLFQEGGLIWERVLVIFYFCSDLSIRALQEKVSECYLHIHKWTTFYLDTRLSVWVEQQGGWVRCL</sequence>
<proteinExistence type="inferred from homology"/>
<evidence type="ECO:0000259" key="3">
    <source>
        <dbReference type="Pfam" id="PF00452"/>
    </source>
</evidence>
<dbReference type="GO" id="GO:0008630">
    <property type="term" value="P:intrinsic apoptotic signaling pathway in response to DNA damage"/>
    <property type="evidence" value="ECO:0007669"/>
    <property type="project" value="TreeGrafter"/>
</dbReference>
<comment type="caution">
    <text evidence="4">The sequence shown here is derived from an EMBL/GenBank/DDBJ whole genome shotgun (WGS) entry which is preliminary data.</text>
</comment>
<dbReference type="EMBL" id="JANEYF010004280">
    <property type="protein sequence ID" value="KAJ8931595.1"/>
    <property type="molecule type" value="Genomic_DNA"/>
</dbReference>
<gene>
    <name evidence="4" type="ORF">NQ314_015457</name>
</gene>
<dbReference type="GO" id="GO:0042981">
    <property type="term" value="P:regulation of apoptotic process"/>
    <property type="evidence" value="ECO:0007669"/>
    <property type="project" value="InterPro"/>
</dbReference>
<dbReference type="GO" id="GO:0051400">
    <property type="term" value="F:BH domain binding"/>
    <property type="evidence" value="ECO:0007669"/>
    <property type="project" value="TreeGrafter"/>
</dbReference>
<dbReference type="GO" id="GO:0001836">
    <property type="term" value="P:release of cytochrome c from mitochondria"/>
    <property type="evidence" value="ECO:0007669"/>
    <property type="project" value="TreeGrafter"/>
</dbReference>
<evidence type="ECO:0000256" key="1">
    <source>
        <dbReference type="ARBA" id="ARBA00009458"/>
    </source>
</evidence>
<dbReference type="GO" id="GO:0005741">
    <property type="term" value="C:mitochondrial outer membrane"/>
    <property type="evidence" value="ECO:0007669"/>
    <property type="project" value="TreeGrafter"/>
</dbReference>
<dbReference type="InterPro" id="IPR026298">
    <property type="entry name" value="Bcl-2_fam"/>
</dbReference>
<dbReference type="InterPro" id="IPR036834">
    <property type="entry name" value="Bcl-2-like_sf"/>
</dbReference>
<dbReference type="SUPFAM" id="SSF56854">
    <property type="entry name" value="Bcl-2 inhibitors of programmed cell death"/>
    <property type="match status" value="1"/>
</dbReference>
<evidence type="ECO:0000313" key="4">
    <source>
        <dbReference type="EMBL" id="KAJ8931595.1"/>
    </source>
</evidence>
<name>A0AAV8WZL4_9CUCU</name>
<accession>A0AAV8WZL4</accession>
<comment type="similarity">
    <text evidence="1">Belongs to the Bcl-2 family.</text>
</comment>
<dbReference type="GO" id="GO:0097192">
    <property type="term" value="P:extrinsic apoptotic signaling pathway in absence of ligand"/>
    <property type="evidence" value="ECO:0007669"/>
    <property type="project" value="TreeGrafter"/>
</dbReference>
<dbReference type="InterPro" id="IPR002475">
    <property type="entry name" value="Bcl2-like"/>
</dbReference>
<keyword evidence="5" id="KW-1185">Reference proteome</keyword>
<reference evidence="4" key="1">
    <citation type="journal article" date="2023" name="Insect Mol. Biol.">
        <title>Genome sequencing provides insights into the evolution of gene families encoding plant cell wall-degrading enzymes in longhorned beetles.</title>
        <authorList>
            <person name="Shin N.R."/>
            <person name="Okamura Y."/>
            <person name="Kirsch R."/>
            <person name="Pauchet Y."/>
        </authorList>
    </citation>
    <scope>NUCLEOTIDE SEQUENCE</scope>
    <source>
        <strain evidence="4">RBIC_L_NR</strain>
    </source>
</reference>
<dbReference type="PANTHER" id="PTHR11256">
    <property type="entry name" value="BCL-2 RELATED"/>
    <property type="match status" value="1"/>
</dbReference>
<evidence type="ECO:0000256" key="2">
    <source>
        <dbReference type="ARBA" id="ARBA00022703"/>
    </source>
</evidence>
<dbReference type="Proteomes" id="UP001162156">
    <property type="component" value="Unassembled WGS sequence"/>
</dbReference>
<organism evidence="4 5">
    <name type="scientific">Rhamnusium bicolor</name>
    <dbReference type="NCBI Taxonomy" id="1586634"/>
    <lineage>
        <taxon>Eukaryota</taxon>
        <taxon>Metazoa</taxon>
        <taxon>Ecdysozoa</taxon>
        <taxon>Arthropoda</taxon>
        <taxon>Hexapoda</taxon>
        <taxon>Insecta</taxon>
        <taxon>Pterygota</taxon>
        <taxon>Neoptera</taxon>
        <taxon>Endopterygota</taxon>
        <taxon>Coleoptera</taxon>
        <taxon>Polyphaga</taxon>
        <taxon>Cucujiformia</taxon>
        <taxon>Chrysomeloidea</taxon>
        <taxon>Cerambycidae</taxon>
        <taxon>Lepturinae</taxon>
        <taxon>Rhagiini</taxon>
        <taxon>Rhamnusium</taxon>
    </lineage>
</organism>
<evidence type="ECO:0000313" key="5">
    <source>
        <dbReference type="Proteomes" id="UP001162156"/>
    </source>
</evidence>
<dbReference type="Pfam" id="PF00452">
    <property type="entry name" value="Bcl-2"/>
    <property type="match status" value="1"/>
</dbReference>
<keyword evidence="2" id="KW-0053">Apoptosis</keyword>